<dbReference type="PANTHER" id="PTHR30537">
    <property type="entry name" value="HTH-TYPE TRANSCRIPTIONAL REGULATOR"/>
    <property type="match status" value="1"/>
</dbReference>
<organism evidence="6 7">
    <name type="scientific">Azospirillum doebereinerae</name>
    <dbReference type="NCBI Taxonomy" id="92933"/>
    <lineage>
        <taxon>Bacteria</taxon>
        <taxon>Pseudomonadati</taxon>
        <taxon>Pseudomonadota</taxon>
        <taxon>Alphaproteobacteria</taxon>
        <taxon>Rhodospirillales</taxon>
        <taxon>Azospirillaceae</taxon>
        <taxon>Azospirillum</taxon>
    </lineage>
</organism>
<name>A0A433J5H7_9PROT</name>
<dbReference type="InterPro" id="IPR036390">
    <property type="entry name" value="WH_DNA-bd_sf"/>
</dbReference>
<evidence type="ECO:0000313" key="6">
    <source>
        <dbReference type="EMBL" id="RUQ67825.1"/>
    </source>
</evidence>
<dbReference type="CDD" id="cd08432">
    <property type="entry name" value="PBP2_GcdR_TrpI_HvrB_AmpR_like"/>
    <property type="match status" value="1"/>
</dbReference>
<dbReference type="Proteomes" id="UP000280346">
    <property type="component" value="Unassembled WGS sequence"/>
</dbReference>
<reference evidence="6 7" key="1">
    <citation type="submission" date="2018-12" db="EMBL/GenBank/DDBJ databases">
        <authorList>
            <person name="Yang Y."/>
        </authorList>
    </citation>
    <scope>NUCLEOTIDE SEQUENCE [LARGE SCALE GENOMIC DNA]</scope>
    <source>
        <strain evidence="6 7">GSF71</strain>
    </source>
</reference>
<dbReference type="PANTHER" id="PTHR30537:SF74">
    <property type="entry name" value="HTH-TYPE TRANSCRIPTIONAL REGULATOR TRPI"/>
    <property type="match status" value="1"/>
</dbReference>
<dbReference type="AlphaFoldDB" id="A0A433J5H7"/>
<sequence length="289" mass="31201">MRRLPSLNGLRAFEAAARHGSFTGAAAELHVSQAAVSRMVKLLEERLGFPLFERRANALTLTERGRALHPTLTEAFDAIAHRVDRVSAMRSGPVLTVGLGATFAVRWLIPRLSGFHMAHPEIEIRIATGGGSAPMSDEWTCAVLIGDGRWPGYEAEHLFSSNLQPVCAPSLACTFHRPADLRTATLLHVSHWAADWPRWLAASGAGAPDSNGLSFGSYAMTLQAAIDGVGVALAPQPYIMDDIAAGRLAAPFPLALPMESSWYLVYRATRRGAPGFAAFRDWLFELCAA</sequence>
<dbReference type="InterPro" id="IPR000847">
    <property type="entry name" value="LysR_HTH_N"/>
</dbReference>
<dbReference type="FunFam" id="1.10.10.10:FF:000001">
    <property type="entry name" value="LysR family transcriptional regulator"/>
    <property type="match status" value="1"/>
</dbReference>
<protein>
    <submittedName>
        <fullName evidence="6">LysR family transcriptional regulator</fullName>
    </submittedName>
</protein>
<dbReference type="PROSITE" id="PS50931">
    <property type="entry name" value="HTH_LYSR"/>
    <property type="match status" value="1"/>
</dbReference>
<evidence type="ECO:0000256" key="2">
    <source>
        <dbReference type="ARBA" id="ARBA00023015"/>
    </source>
</evidence>
<dbReference type="Pfam" id="PF00126">
    <property type="entry name" value="HTH_1"/>
    <property type="match status" value="1"/>
</dbReference>
<dbReference type="SUPFAM" id="SSF46785">
    <property type="entry name" value="Winged helix' DNA-binding domain"/>
    <property type="match status" value="1"/>
</dbReference>
<dbReference type="Pfam" id="PF03466">
    <property type="entry name" value="LysR_substrate"/>
    <property type="match status" value="1"/>
</dbReference>
<dbReference type="GO" id="GO:0003700">
    <property type="term" value="F:DNA-binding transcription factor activity"/>
    <property type="evidence" value="ECO:0007669"/>
    <property type="project" value="InterPro"/>
</dbReference>
<dbReference type="FunFam" id="3.40.190.10:FF:000017">
    <property type="entry name" value="Glycine cleavage system transcriptional activator"/>
    <property type="match status" value="1"/>
</dbReference>
<keyword evidence="3" id="KW-0238">DNA-binding</keyword>
<dbReference type="GO" id="GO:0043565">
    <property type="term" value="F:sequence-specific DNA binding"/>
    <property type="evidence" value="ECO:0007669"/>
    <property type="project" value="TreeGrafter"/>
</dbReference>
<dbReference type="EMBL" id="RZIJ01000016">
    <property type="protein sequence ID" value="RUQ67825.1"/>
    <property type="molecule type" value="Genomic_DNA"/>
</dbReference>
<gene>
    <name evidence="6" type="ORF">EJ913_19345</name>
</gene>
<evidence type="ECO:0000259" key="5">
    <source>
        <dbReference type="PROSITE" id="PS50931"/>
    </source>
</evidence>
<evidence type="ECO:0000256" key="1">
    <source>
        <dbReference type="ARBA" id="ARBA00009437"/>
    </source>
</evidence>
<comment type="caution">
    <text evidence="6">The sequence shown here is derived from an EMBL/GenBank/DDBJ whole genome shotgun (WGS) entry which is preliminary data.</text>
</comment>
<dbReference type="Gene3D" id="1.10.10.10">
    <property type="entry name" value="Winged helix-like DNA-binding domain superfamily/Winged helix DNA-binding domain"/>
    <property type="match status" value="1"/>
</dbReference>
<evidence type="ECO:0000256" key="3">
    <source>
        <dbReference type="ARBA" id="ARBA00023125"/>
    </source>
</evidence>
<keyword evidence="2" id="KW-0805">Transcription regulation</keyword>
<accession>A0A433J5H7</accession>
<comment type="similarity">
    <text evidence="1">Belongs to the LysR transcriptional regulatory family.</text>
</comment>
<dbReference type="OrthoDB" id="9794694at2"/>
<evidence type="ECO:0000313" key="7">
    <source>
        <dbReference type="Proteomes" id="UP000280346"/>
    </source>
</evidence>
<keyword evidence="7" id="KW-1185">Reference proteome</keyword>
<dbReference type="InterPro" id="IPR005119">
    <property type="entry name" value="LysR_subst-bd"/>
</dbReference>
<feature type="domain" description="HTH lysR-type" evidence="5">
    <location>
        <begin position="5"/>
        <end position="62"/>
    </location>
</feature>
<dbReference type="Gene3D" id="3.40.190.10">
    <property type="entry name" value="Periplasmic binding protein-like II"/>
    <property type="match status" value="2"/>
</dbReference>
<evidence type="ECO:0000256" key="4">
    <source>
        <dbReference type="ARBA" id="ARBA00023163"/>
    </source>
</evidence>
<proteinExistence type="inferred from homology"/>
<dbReference type="PRINTS" id="PR00039">
    <property type="entry name" value="HTHLYSR"/>
</dbReference>
<dbReference type="RefSeq" id="WP_127000867.1">
    <property type="nucleotide sequence ID" value="NZ_JBNPXW010000014.1"/>
</dbReference>
<dbReference type="InterPro" id="IPR058163">
    <property type="entry name" value="LysR-type_TF_proteobact-type"/>
</dbReference>
<dbReference type="SUPFAM" id="SSF53850">
    <property type="entry name" value="Periplasmic binding protein-like II"/>
    <property type="match status" value="1"/>
</dbReference>
<dbReference type="GO" id="GO:0006351">
    <property type="term" value="P:DNA-templated transcription"/>
    <property type="evidence" value="ECO:0007669"/>
    <property type="project" value="TreeGrafter"/>
</dbReference>
<dbReference type="InterPro" id="IPR036388">
    <property type="entry name" value="WH-like_DNA-bd_sf"/>
</dbReference>
<keyword evidence="4" id="KW-0804">Transcription</keyword>